<evidence type="ECO:0000256" key="19">
    <source>
        <dbReference type="ARBA" id="ARBA00023242"/>
    </source>
</evidence>
<feature type="compositionally biased region" description="Polar residues" evidence="26">
    <location>
        <begin position="2758"/>
        <end position="2771"/>
    </location>
</feature>
<evidence type="ECO:0000313" key="31">
    <source>
        <dbReference type="Proteomes" id="UP000694700"/>
    </source>
</evidence>
<dbReference type="PROSITE" id="PS50012">
    <property type="entry name" value="RCC1_3"/>
    <property type="match status" value="2"/>
</dbReference>
<evidence type="ECO:0000256" key="21">
    <source>
        <dbReference type="ARBA" id="ARBA00071808"/>
    </source>
</evidence>
<dbReference type="PANTHER" id="PTHR45943">
    <property type="entry name" value="E3 UBIQUITIN-PROTEIN LIGASE MYCBP2"/>
    <property type="match status" value="1"/>
</dbReference>
<dbReference type="FunFam" id="3.30.40.10:FF:000078">
    <property type="entry name" value="E3 ubiquitin-protein ligase MYCBP2 isoform X1"/>
    <property type="match status" value="1"/>
</dbReference>
<keyword evidence="13 24" id="KW-0863">Zinc-finger</keyword>
<organism evidence="30 31">
    <name type="scientific">Cyprinus carpio</name>
    <name type="common">Common carp</name>
    <dbReference type="NCBI Taxonomy" id="7962"/>
    <lineage>
        <taxon>Eukaryota</taxon>
        <taxon>Metazoa</taxon>
        <taxon>Chordata</taxon>
        <taxon>Craniata</taxon>
        <taxon>Vertebrata</taxon>
        <taxon>Euteleostomi</taxon>
        <taxon>Actinopterygii</taxon>
        <taxon>Neopterygii</taxon>
        <taxon>Teleostei</taxon>
        <taxon>Ostariophysi</taxon>
        <taxon>Cypriniformes</taxon>
        <taxon>Cyprinidae</taxon>
        <taxon>Cyprininae</taxon>
        <taxon>Cyprinus</taxon>
    </lineage>
</organism>
<comment type="catalytic activity">
    <reaction evidence="1">
        <text>[E2 ubiquitin-conjugating enzyme]-S-ubiquitinyl-L-cysteine + [acceptor protein]-L-threonine = [E2 ubiquitin-conjugating enzyme]-L-cysteine + [acceptor protein]-3-O-ubiquitinyl-L-threonine.</text>
        <dbReference type="EC" id="2.3.2.33"/>
    </reaction>
</comment>
<dbReference type="InterPro" id="IPR017868">
    <property type="entry name" value="Filamin/ABP280_repeat-like"/>
</dbReference>
<feature type="domain" description="RING-type" evidence="28">
    <location>
        <begin position="4324"/>
        <end position="4375"/>
    </location>
</feature>
<dbReference type="InterPro" id="IPR000408">
    <property type="entry name" value="Reg_chr_condens"/>
</dbReference>
<feature type="repeat" description="RCC1" evidence="25">
    <location>
        <begin position="862"/>
        <end position="912"/>
    </location>
</feature>
<feature type="domain" description="DOC" evidence="29">
    <location>
        <begin position="3617"/>
        <end position="3795"/>
    </location>
</feature>
<comment type="pathway">
    <text evidence="5">Protein modification; protein ubiquitination.</text>
</comment>
<dbReference type="PROSITE" id="PS50194">
    <property type="entry name" value="FILAMIN_REPEAT"/>
    <property type="match status" value="1"/>
</dbReference>
<feature type="region of interest" description="Disordered" evidence="26">
    <location>
        <begin position="2888"/>
        <end position="2961"/>
    </location>
</feature>
<dbReference type="GO" id="GO:0005856">
    <property type="term" value="C:cytoskeleton"/>
    <property type="evidence" value="ECO:0007669"/>
    <property type="project" value="UniProtKB-SubCell"/>
</dbReference>
<evidence type="ECO:0000256" key="20">
    <source>
        <dbReference type="ARBA" id="ARBA00023273"/>
    </source>
</evidence>
<dbReference type="PROSITE" id="PS51284">
    <property type="entry name" value="DOC"/>
    <property type="match status" value="1"/>
</dbReference>
<feature type="compositionally biased region" description="Polar residues" evidence="26">
    <location>
        <begin position="2233"/>
        <end position="2244"/>
    </location>
</feature>
<evidence type="ECO:0000256" key="10">
    <source>
        <dbReference type="ARBA" id="ARBA00022679"/>
    </source>
</evidence>
<dbReference type="GO" id="GO:0005886">
    <property type="term" value="C:plasma membrane"/>
    <property type="evidence" value="ECO:0007669"/>
    <property type="project" value="TreeGrafter"/>
</dbReference>
<dbReference type="FunFam" id="2.130.10.30:FF:000002">
    <property type="entry name" value="E3 ubiquitin-protein ligase MYCBP2 isoform X1"/>
    <property type="match status" value="1"/>
</dbReference>
<dbReference type="GO" id="GO:0061630">
    <property type="term" value="F:ubiquitin protein ligase activity"/>
    <property type="evidence" value="ECO:0007669"/>
    <property type="project" value="UniProtKB-EC"/>
</dbReference>
<evidence type="ECO:0000256" key="22">
    <source>
        <dbReference type="ARBA" id="ARBA00081086"/>
    </source>
</evidence>
<evidence type="ECO:0000256" key="4">
    <source>
        <dbReference type="ARBA" id="ARBA00004489"/>
    </source>
</evidence>
<feature type="compositionally biased region" description="Basic and acidic residues" evidence="26">
    <location>
        <begin position="2681"/>
        <end position="2705"/>
    </location>
</feature>
<dbReference type="EC" id="2.3.2.33" evidence="7"/>
<dbReference type="Proteomes" id="UP000694700">
    <property type="component" value="Unplaced"/>
</dbReference>
<dbReference type="GO" id="GO:0008270">
    <property type="term" value="F:zinc ion binding"/>
    <property type="evidence" value="ECO:0007669"/>
    <property type="project" value="UniProtKB-KW"/>
</dbReference>
<dbReference type="Gene3D" id="2.60.120.260">
    <property type="entry name" value="Galactose-binding domain-like"/>
    <property type="match status" value="1"/>
</dbReference>
<dbReference type="FunFam" id="2.60.120.820:FF:000002">
    <property type="entry name" value="E3 ubiquitin-protein ligase MYCBP2 isoform X1"/>
    <property type="match status" value="1"/>
</dbReference>
<dbReference type="GO" id="GO:0030424">
    <property type="term" value="C:axon"/>
    <property type="evidence" value="ECO:0007669"/>
    <property type="project" value="UniProtKB-SubCell"/>
</dbReference>
<evidence type="ECO:0000256" key="23">
    <source>
        <dbReference type="PROSITE-ProRule" id="PRU00087"/>
    </source>
</evidence>
<evidence type="ECO:0000259" key="29">
    <source>
        <dbReference type="PROSITE" id="PS51284"/>
    </source>
</evidence>
<dbReference type="CDD" id="cd19799">
    <property type="entry name" value="Bbox2_MYCBP2"/>
    <property type="match status" value="1"/>
</dbReference>
<feature type="region of interest" description="Disordered" evidence="26">
    <location>
        <begin position="1895"/>
        <end position="1914"/>
    </location>
</feature>
<feature type="compositionally biased region" description="Basic and acidic residues" evidence="26">
    <location>
        <begin position="2803"/>
        <end position="2814"/>
    </location>
</feature>
<evidence type="ECO:0000256" key="3">
    <source>
        <dbReference type="ARBA" id="ARBA00004245"/>
    </source>
</evidence>
<dbReference type="SUPFAM" id="SSF50985">
    <property type="entry name" value="RCC1/BLIP-II"/>
    <property type="match status" value="1"/>
</dbReference>
<evidence type="ECO:0000256" key="8">
    <source>
        <dbReference type="ARBA" id="ARBA00022490"/>
    </source>
</evidence>
<feature type="compositionally biased region" description="Basic residues" evidence="26">
    <location>
        <begin position="2929"/>
        <end position="2942"/>
    </location>
</feature>
<dbReference type="GO" id="GO:0007411">
    <property type="term" value="P:axon guidance"/>
    <property type="evidence" value="ECO:0007669"/>
    <property type="project" value="TreeGrafter"/>
</dbReference>
<feature type="signal peptide" evidence="27">
    <location>
        <begin position="1"/>
        <end position="18"/>
    </location>
</feature>
<evidence type="ECO:0000256" key="17">
    <source>
        <dbReference type="ARBA" id="ARBA00023157"/>
    </source>
</evidence>
<dbReference type="InterPro" id="IPR008979">
    <property type="entry name" value="Galactose-bd-like_sf"/>
</dbReference>
<dbReference type="PRINTS" id="PR00633">
    <property type="entry name" value="RCCNDNSATION"/>
</dbReference>
<feature type="region of interest" description="Disordered" evidence="26">
    <location>
        <begin position="2456"/>
        <end position="2480"/>
    </location>
</feature>
<dbReference type="InterPro" id="IPR001841">
    <property type="entry name" value="Znf_RING"/>
</dbReference>
<feature type="region of interest" description="Disordered" evidence="26">
    <location>
        <begin position="3345"/>
        <end position="3365"/>
    </location>
</feature>
<feature type="compositionally biased region" description="Low complexity" evidence="26">
    <location>
        <begin position="2772"/>
        <end position="2787"/>
    </location>
</feature>
<dbReference type="SUPFAM" id="SSF81296">
    <property type="entry name" value="E set domains"/>
    <property type="match status" value="1"/>
</dbReference>
<dbReference type="InterPro" id="IPR038648">
    <property type="entry name" value="PHR_sf"/>
</dbReference>
<evidence type="ECO:0000256" key="11">
    <source>
        <dbReference type="ARBA" id="ARBA00022723"/>
    </source>
</evidence>
<name>A0A8C2APH1_CYPCA</name>
<dbReference type="SMART" id="SM01337">
    <property type="entry name" value="APC10"/>
    <property type="match status" value="1"/>
</dbReference>
<keyword evidence="8" id="KW-0963">Cytoplasm</keyword>
<evidence type="ECO:0000256" key="1">
    <source>
        <dbReference type="ARBA" id="ARBA00000333"/>
    </source>
</evidence>
<dbReference type="Gene3D" id="2.130.10.30">
    <property type="entry name" value="Regulator of chromosome condensation 1/beta-lactamase-inhibitor protein II"/>
    <property type="match status" value="2"/>
</dbReference>
<evidence type="ECO:0000256" key="15">
    <source>
        <dbReference type="ARBA" id="ARBA00022833"/>
    </source>
</evidence>
<dbReference type="Pfam" id="PF13540">
    <property type="entry name" value="RCC1_2"/>
    <property type="match status" value="1"/>
</dbReference>
<protein>
    <recommendedName>
        <fullName evidence="21">E3 ubiquitin-protein ligase MYCBP2</fullName>
        <ecNumber evidence="7">2.3.2.33</ecNumber>
    </recommendedName>
    <alternativeName>
        <fullName evidence="22">Myc-binding protein 2</fullName>
    </alternativeName>
</protein>
<evidence type="ECO:0000259" key="28">
    <source>
        <dbReference type="PROSITE" id="PS50089"/>
    </source>
</evidence>
<feature type="compositionally biased region" description="Basic and acidic residues" evidence="26">
    <location>
        <begin position="2916"/>
        <end position="2925"/>
    </location>
</feature>
<keyword evidence="9" id="KW-0344">Guanine-nucleotide releasing factor</keyword>
<dbReference type="Ensembl" id="ENSCCRT00015112041.1">
    <property type="protein sequence ID" value="ENSCCRP00015108590.1"/>
    <property type="gene ID" value="ENSCCRG00015039393.1"/>
</dbReference>
<dbReference type="UniPathway" id="UPA00143"/>
<keyword evidence="10" id="KW-0808">Transferase</keyword>
<feature type="region of interest" description="Disordered" evidence="26">
    <location>
        <begin position="509"/>
        <end position="529"/>
    </location>
</feature>
<feature type="compositionally biased region" description="Basic residues" evidence="26">
    <location>
        <begin position="3102"/>
        <end position="3111"/>
    </location>
</feature>
<feature type="compositionally biased region" description="Basic and acidic residues" evidence="26">
    <location>
        <begin position="2456"/>
        <end position="2477"/>
    </location>
</feature>
<evidence type="ECO:0000256" key="7">
    <source>
        <dbReference type="ARBA" id="ARBA00012249"/>
    </source>
</evidence>
<comment type="similarity">
    <text evidence="6">Belongs to the RING-Cys relay (RCR) family.</text>
</comment>
<dbReference type="GO" id="GO:0008582">
    <property type="term" value="P:regulation of synaptic assembly at neuromuscular junction"/>
    <property type="evidence" value="ECO:0007669"/>
    <property type="project" value="TreeGrafter"/>
</dbReference>
<evidence type="ECO:0000256" key="16">
    <source>
        <dbReference type="ARBA" id="ARBA00023108"/>
    </source>
</evidence>
<keyword evidence="11" id="KW-0479">Metal-binding</keyword>
<dbReference type="GO" id="GO:0005085">
    <property type="term" value="F:guanyl-nucleotide exchange factor activity"/>
    <property type="evidence" value="ECO:0007669"/>
    <property type="project" value="UniProtKB-KW"/>
</dbReference>
<dbReference type="InterPro" id="IPR004939">
    <property type="entry name" value="APC_su10/DOC_dom"/>
</dbReference>
<keyword evidence="15" id="KW-0862">Zinc</keyword>
<dbReference type="InterPro" id="IPR013083">
    <property type="entry name" value="Znf_RING/FYVE/PHD"/>
</dbReference>
<feature type="repeat" description="Filamin" evidence="23">
    <location>
        <begin position="2253"/>
        <end position="2333"/>
    </location>
</feature>
<dbReference type="PROSITE" id="PS00626">
    <property type="entry name" value="RCC1_2"/>
    <property type="match status" value="2"/>
</dbReference>
<feature type="region of interest" description="Disordered" evidence="26">
    <location>
        <begin position="3815"/>
        <end position="3841"/>
    </location>
</feature>
<keyword evidence="16" id="KW-0090">Biological rhythms</keyword>
<evidence type="ECO:0000256" key="24">
    <source>
        <dbReference type="PROSITE-ProRule" id="PRU00175"/>
    </source>
</evidence>
<evidence type="ECO:0000256" key="9">
    <source>
        <dbReference type="ARBA" id="ARBA00022658"/>
    </source>
</evidence>
<feature type="compositionally biased region" description="Polar residues" evidence="26">
    <location>
        <begin position="1897"/>
        <end position="1914"/>
    </location>
</feature>
<evidence type="ECO:0000313" key="30">
    <source>
        <dbReference type="Ensembl" id="ENSCCRP00015108590.1"/>
    </source>
</evidence>
<dbReference type="GO" id="GO:0005634">
    <property type="term" value="C:nucleus"/>
    <property type="evidence" value="ECO:0007669"/>
    <property type="project" value="UniProtKB-SubCell"/>
</dbReference>
<feature type="region of interest" description="Disordered" evidence="26">
    <location>
        <begin position="3085"/>
        <end position="3116"/>
    </location>
</feature>
<dbReference type="FunFam" id="2.60.120.820:FF:000003">
    <property type="entry name" value="E3 ubiquitin-protein ligase MYCBP2 isoform X2"/>
    <property type="match status" value="1"/>
</dbReference>
<feature type="repeat" description="RCC1" evidence="25">
    <location>
        <begin position="913"/>
        <end position="970"/>
    </location>
</feature>
<keyword evidence="27" id="KW-0732">Signal</keyword>
<evidence type="ECO:0000256" key="13">
    <source>
        <dbReference type="ARBA" id="ARBA00022771"/>
    </source>
</evidence>
<keyword evidence="14" id="KW-0833">Ubl conjugation pathway</keyword>
<feature type="chain" id="PRO_5034822067" description="E3 ubiquitin-protein ligase MYCBP2" evidence="27">
    <location>
        <begin position="19"/>
        <end position="4574"/>
    </location>
</feature>
<keyword evidence="12" id="KW-0677">Repeat</keyword>
<feature type="region of interest" description="Disordered" evidence="26">
    <location>
        <begin position="2651"/>
        <end position="2860"/>
    </location>
</feature>
<feature type="compositionally biased region" description="Basic and acidic residues" evidence="26">
    <location>
        <begin position="2720"/>
        <end position="2730"/>
    </location>
</feature>
<evidence type="ECO:0000256" key="27">
    <source>
        <dbReference type="SAM" id="SignalP"/>
    </source>
</evidence>
<evidence type="ECO:0000256" key="6">
    <source>
        <dbReference type="ARBA" id="ARBA00005415"/>
    </source>
</evidence>
<dbReference type="InterPro" id="IPR014756">
    <property type="entry name" value="Ig_E-set"/>
</dbReference>
<sequence length="4574" mass="502102">MCVFLCFILLFLPAPSLGITPNSVCLFVVWQTETLDGAFPVPDIKLHSNPSVFNVYCNVRHCVLDWQQKEAALALASRNSVQSGDSDSEEEEEYREPAVKLPKIIGIGLCGVFELIKETRFSHPSLCLRSLQALLDMLQGQQPESFQTEPPDVLESLFHLLLETTVRSTGMNDPTGQTLTALSCACLFSLVVAWGDTGKILQAVSAILTNNGSHACQTIQVPTILNALQRSVQAVLVGKIQIQDWFGNGIKRAALMNKWVLKEVNIDEDERCLLQTDGSFLYLLCKDGLYKVGSGYSGTVRGHVYNSTSRIRNRKEKRSWLGFAQGCLLYRDMNSHSMAAIKINPETLEQEGTITMPDGQNIIFTDGEYINQIAACKDDGFVVRIYATSSDPALQQELQLKLARKCLHACGISLFDLEKDLHIISTGFDEEAALIGAGREFALMKTASGKIYYTGKYQSLGIKQGGPSAGKWVELPVTKSPKIVQFSVGHDGSHALLVAEDGSVFFTGSASKGEDGESTKSRRQPKPYKPKKMIKLETKTAIYTACNNGSSSIVTKDGELYMFGKDAIYSDSTCQVSDLKGQFVTQVAMGKAHTCVLTKSGEVWTFGVNNKGQCGRDTGAMSQAGKAFGVENMATAMDEDLEDELDEKEEKSMMCQPGMHKWKLDQCMVCTVCGDCTGYGASCVSSGRPDRAPGGICGCGSGESGCSSCGCCKACARELDGQEARQRGIFDAVKEMIPLDLLLAVPVPPPPGVNIEEHTQIRQEEKRQRINRRHRLEEGRGPLVFPGPLLMNQREQVLARLRPLQAFKLMRERLKDGSSERGDKDASKITTYPPGTVRFDCELRAVQVSCGFHHSVVLMENGDVYTFGYGQHGQLGHGDVNSRGSPTLVQALPGPSTQVTAGSNHTAVLLVDGQVFTFGSFSKGQLGRPILDMPYWNAKPSPMPNIGAKYGRKATWIGASGDQTFLRIDEALINSHILATSEIFASKHIIGLVPTSVSEPPPFKCLLINKLDGSCRTFNDSEQEDLQGFGLCLDPVYDVIWRFLPATREMCCYNAVIADARVPTASDIQALCSILSPELALPSGSHATTTRSHGALHILGCLDTLAAMQELKMGVASAEEETQAVMKVYSKEDYSVVNRFESHGGGWGYSAHSVEAIRFCADADILLGGLGLFGGRGEYTAKIKLFELGPDGGDHETDGDLLAETDVLAYDCAAREKYAMMFDEPVLLQLGWWYVAWARVSGPSSDCGSHGQATITTDDGVVFQFKSSKKSNNGTDVNAGQIPQLLYRLPSNDGNASKGKQQTSEPVHILKRSFARTVSVDCFESLLSVLHWSWTTLVLGVEELRGLKGFQFTATLLDLERLRFVATCCLRLLRVYICEIFPISASTKAVVEESSKLAECVGKTRSLLKKILSEGMDNCLTKLDNDPQGYLSQPLTLLEAVLQECHNTFTACFHSFYPTPALQWACLCDLLNCLDQDIQEANFRTSSSRLLAAVMSALCNTSVKLTSVLPIAYDGEVLLRSLVKQVSIENDSALAHRFPLLVAHMEKLSHTEENLMGMTTFREVLEKMLVIVVLPVRKSLRKEVELFSPHLVSNTCGLLASIVSELTASALGSEVDGLNSLHSVKSTPNRFTKTSQGRSWNTGNGSPDAICFTVDKPGVVLVGFCVYGGGGIHEYELEVLADDTEHPGDSTHSHRWTSLELVKGTYSTDDSPSDIAEIRLDKAVPLKENVKYAVRLRNYGSRTANGDGGMTTVQCSDGVTFTFSTCSLSSNGTNQTRGQIPQILYYRSEYDGDLQSQLLSKANEEDKNCSRALSVVSVVVRAAKDLLHRAFAADVEDIPELLSSSSLFSMLLPLILAYIGPVAASVPKAAVEVFGLVQELLPAVSALNQKYAPPAFNPNQSTDSTTGNQPEQGLSACTTSNHYAVIESDHPYKQAAVTQYKVSFPDCVRWVTIEFDPQCGTAQPEDVLRLLIPSRSMHFSGLGSKSLAHETINSWTELKKFSGSSGWPTSVLVLPGNEAHFSLESASDYVKDEKACFYGFKCVAVGYEFNPGLDEGIIQLEKELAYLGSVCAAALMKKDLALPIGNELEEDLEILEEASLQVCKAHSGLLGKGLALSHSPTILEALEGNLPLHLQTNEHSFLEDFITCVQNSSGGRLARWLQPDSYADPQKTSLILNKDDIRCGWPTTVVVQTKDQYGDVVHVPNMKVEVKAVPVSQKKSIQQENMKKLQRLPGSSSNSTSGTDLTYGGHPPPKLEATYEPMIIKEARYIAITMMKAYENYSFEELRFASPTPKRPSENMLIRANTDGTYSANWTPGAVGLYTIHVTIDGIEIGNCFSEFINLHIRLPAIFSSVSLSLPFCFSQVRKFVAKDSAGLRVRSHPSLQSEQIGIVQVNGTITFIDEIHNDDGVWLRLNDETVKKYVPNMNGYTEAWCLSFNQHLGRSLLVPVDEGRSNLDDYGKETSGHPSHDANVRDLGADQGGGPGLYKVVKTGPSGHNIRSCPNLRGIPIGMLVLGNKVKAVGEVINSEGTWVQLDKNSVVEFCESDEGEAWSLARDRGGSQYLRHEEEQANLEHGAQTPPPSPFSVQAFNRGMDSSGAQGFDYGINNKGDRLSAMLNSIQSGPFLPTPSIFEQAAKPPSSLVHSPFVFGQSLSQQPQPHPQLPSDRDNLASRSMSPGSKHRQESRSFKTDSHSSRSVDQVKSKNNDGLSASEALNLKSDTGKLRSDSHSRSHSPNHNTLQALKADGRNSGLRPESPNPGSRSSSPKQKTFSSGRSSPSNNSSPRSSSPHDKNLPTKVSPSKVHLDPPRERSKSDSYTLDPDTLRKKKVPFMEPLRGRSTSPKPKISPKEGKGGSSNAENRALSPHVVQENLHSEVVEVCRSSTLLSNDEANDENAELNNAEEGSSKVHFSIGKGPVKEELESRSSPKVSRKTSSRHVRPKKDKSGPLFKGENVRPTEPAKQAMSPSVAECARAVFAAFLWHEGIVHDAMACSSFLKFNPELTKEHAPIRNSLSCQQGFEEKESKLKNRHSLEISSALNMFNISPHGPDISKMGSINKNKHLVAFWEDISMATIKAATQNMIFPSPGSSAILKKKENEKDGKKTKKEKKKKEKAEVRPRGNLFGEMAQLAMGGPEKDTICELCGESHPYPVTYHMRQAHPGCGRYAGGQGYNSIGHFCGGWAGNCGDGGIGGSTWYLVCDRCREKYLREKQTAAREKVKQSRKKPLQVKTPRALPTMEAHQVIRANALYLLSLSSAAEPSLLCHHPPKPFHAHLPSLKEGVSEELPNKMGCLYLQTLARQHTENFGAYQDDNLFQDEMRYLRSTSVPAPYISVTPDACPNVFEEPGSNMKSMPPSLETSPITDSDTAKRTVFQRSYSVVASEYDKQHSSSPARVKAVPRRRVHSGDAEVGSSLLRHPSPELSRLISAHGSLSKGERNFQWPVLAFVIQHHDLEGLEVAMKHALRKSACRVFAMEAFNWLLCNVTQTTSLHDILWHFVASLTPSPFETEEEEEEENKGNKEILEQEKDLGVCEHPLSDIIIAGEAAHPLPHTFHRLLQTISDLMMSLPSGSSLQQMALRCWSLKFKQSDHQFLHQSNVFHHINNILSKSDDGDSEESFNISVQSGYEAISQELCVVTCLKDLTSVVDIKTSSRPAMIGSLTDGSTETFWESGDEDKNKTKSITISCVKGINASYVSVHVDNSRDIGNKVTSLIFLCGKAVEDLCRIKQIDLDSRHMGWVTSELPGGDHHVIKIELKGPENTLRVRQVKVLGWKEGESIKIAGQISASVAQQKNCEAETLRVFRLITSQVFGKLICGDAEPTPEQEEKNLLSSPEGEDKAPSDADLKEHMVGIIFSRSKLTNLQKQVCAHIVQAIRMEATRVREEWEHAISSKENANSQPSDDDASSDAYCFELLSMVLALSGSNVGRQYLAQQLTLLQDLFSLLHTASPRVQRQVTSLLRRVLPEVTPMRLASVIGVKALPPADISDIIHSTEKSDWSKLGILDMFLGCIAKALTVQLKAKGTTIVGTAGMAAGKGVTTVTLPMIFNSSYIRRGISHWWMKGSTPPQIAEIIIKLVKDMAAGHLSDAWSRVTKNAIAETIIALTKMEEEHRCPVRCIATTRLWLALASLCVLDQDHVDRLSSGRWMGKDGQQKQMPMCDNHDDGETAAIILCNACGNLCTDCDRFLHLHRRTRTHQRQVFKEEEEAIKVDLHEGCGRTKLFWLMALADSKTMKAMVEFREHTGKPASSSSDVCRFCGTRNGTELSAVGSVCSDQDCQEYAKLACSKTHPCGHPCGGVKNEELCLPCLHGCDKTAVCLKQDADDMCMICFTEALSAAPAIQLDCSHVFHLQCTRRVLDNRWLGPRITFGFMSCPICKNKINHSVLKDLLDPIKELYEDVRRKALMRLEYEGLHKSEAITTSGARFYNNPAGFAMNRYAYYVCYKCKKAYFGGEARCDAEAGQGDDYDPRELICGACSDVSRAQMCSKHGTDFLEYKCRYCCSVAVFFCFGTTHFCNACHDDFQRMTSVPKEELPHCPAGPKGKQLEGSECPLHVVHPPTGEEFALGCGVCRNAHTF</sequence>
<feature type="region of interest" description="Disordered" evidence="26">
    <location>
        <begin position="2569"/>
        <end position="2592"/>
    </location>
</feature>
<dbReference type="Gene3D" id="2.60.120.820">
    <property type="entry name" value="PHR domain"/>
    <property type="match status" value="2"/>
</dbReference>
<comment type="subcellular location">
    <subcellularLocation>
        <location evidence="4">Cell projection</location>
        <location evidence="4">Axon</location>
    </subcellularLocation>
    <subcellularLocation>
        <location evidence="3">Cytoplasm</location>
        <location evidence="3">Cytoskeleton</location>
    </subcellularLocation>
    <subcellularLocation>
        <location evidence="2">Nucleus</location>
    </subcellularLocation>
</comment>
<keyword evidence="20" id="KW-0966">Cell projection</keyword>
<feature type="region of interest" description="Disordered" evidence="26">
    <location>
        <begin position="2214"/>
        <end position="2251"/>
    </location>
</feature>
<evidence type="ECO:0000256" key="14">
    <source>
        <dbReference type="ARBA" id="ARBA00022786"/>
    </source>
</evidence>
<dbReference type="FunFam" id="2.60.120.260:FF:000011">
    <property type="entry name" value="E3 ubiquitin-protein ligase MYCBP2 isoform X1"/>
    <property type="match status" value="1"/>
</dbReference>
<dbReference type="PANTHER" id="PTHR45943:SF1">
    <property type="entry name" value="E3 UBIQUITIN-PROTEIN LIGASE MYCBP2"/>
    <property type="match status" value="1"/>
</dbReference>
<reference evidence="30" key="1">
    <citation type="submission" date="2025-08" db="UniProtKB">
        <authorList>
            <consortium name="Ensembl"/>
        </authorList>
    </citation>
    <scope>IDENTIFICATION</scope>
</reference>
<dbReference type="SUPFAM" id="SSF49785">
    <property type="entry name" value="Galactose-binding domain-like"/>
    <property type="match status" value="1"/>
</dbReference>
<proteinExistence type="inferred from homology"/>
<dbReference type="Gene3D" id="2.60.40.10">
    <property type="entry name" value="Immunoglobulins"/>
    <property type="match status" value="1"/>
</dbReference>
<evidence type="ECO:0000256" key="12">
    <source>
        <dbReference type="ARBA" id="ARBA00022737"/>
    </source>
</evidence>
<dbReference type="InterPro" id="IPR012983">
    <property type="entry name" value="PHR"/>
</dbReference>
<dbReference type="PROSITE" id="PS50089">
    <property type="entry name" value="ZF_RING_2"/>
    <property type="match status" value="1"/>
</dbReference>
<dbReference type="Pfam" id="PF08005">
    <property type="entry name" value="PHR"/>
    <property type="match status" value="2"/>
</dbReference>
<dbReference type="FunFam" id="2.130.10.30:FF:000016">
    <property type="entry name" value="E3 ubiquitin-protein ligase MYCBP2 isoform X2"/>
    <property type="match status" value="1"/>
</dbReference>
<evidence type="ECO:0000256" key="5">
    <source>
        <dbReference type="ARBA" id="ARBA00004906"/>
    </source>
</evidence>
<dbReference type="SMART" id="SM00184">
    <property type="entry name" value="RING"/>
    <property type="match status" value="1"/>
</dbReference>
<dbReference type="GO" id="GO:0048511">
    <property type="term" value="P:rhythmic process"/>
    <property type="evidence" value="ECO:0007669"/>
    <property type="project" value="UniProtKB-KW"/>
</dbReference>
<evidence type="ECO:0000256" key="25">
    <source>
        <dbReference type="PROSITE-ProRule" id="PRU00235"/>
    </source>
</evidence>
<keyword evidence="19" id="KW-0539">Nucleus</keyword>
<dbReference type="InterPro" id="IPR013783">
    <property type="entry name" value="Ig-like_fold"/>
</dbReference>
<dbReference type="InterPro" id="IPR009091">
    <property type="entry name" value="RCC1/BLIP-II"/>
</dbReference>
<dbReference type="CDD" id="cd16463">
    <property type="entry name" value="RING-H2_PHR"/>
    <property type="match status" value="1"/>
</dbReference>
<evidence type="ECO:0000256" key="18">
    <source>
        <dbReference type="ARBA" id="ARBA00023212"/>
    </source>
</evidence>
<keyword evidence="17" id="KW-1015">Disulfide bond</keyword>
<dbReference type="GO" id="GO:0016567">
    <property type="term" value="P:protein ubiquitination"/>
    <property type="evidence" value="ECO:0007669"/>
    <property type="project" value="UniProtKB-UniPathway"/>
</dbReference>
<keyword evidence="18" id="KW-0206">Cytoskeleton</keyword>
<evidence type="ECO:0000256" key="2">
    <source>
        <dbReference type="ARBA" id="ARBA00004123"/>
    </source>
</evidence>
<dbReference type="Gene3D" id="3.30.40.10">
    <property type="entry name" value="Zinc/RING finger domain, C3HC4 (zinc finger)"/>
    <property type="match status" value="1"/>
</dbReference>
<accession>A0A8C2APH1</accession>
<dbReference type="SUPFAM" id="SSF57850">
    <property type="entry name" value="RING/U-box"/>
    <property type="match status" value="1"/>
</dbReference>
<dbReference type="Pfam" id="PF00415">
    <property type="entry name" value="RCC1"/>
    <property type="match status" value="1"/>
</dbReference>
<evidence type="ECO:0000256" key="26">
    <source>
        <dbReference type="SAM" id="MobiDB-lite"/>
    </source>
</evidence>